<dbReference type="Proteomes" id="UP001174694">
    <property type="component" value="Unassembled WGS sequence"/>
</dbReference>
<evidence type="ECO:0000313" key="2">
    <source>
        <dbReference type="Proteomes" id="UP001174694"/>
    </source>
</evidence>
<reference evidence="1" key="1">
    <citation type="submission" date="2022-07" db="EMBL/GenBank/DDBJ databases">
        <title>Fungi with potential for degradation of polypropylene.</title>
        <authorList>
            <person name="Gostincar C."/>
        </authorList>
    </citation>
    <scope>NUCLEOTIDE SEQUENCE</scope>
    <source>
        <strain evidence="1">EXF-13308</strain>
    </source>
</reference>
<dbReference type="Pfam" id="PF13671">
    <property type="entry name" value="AAA_33"/>
    <property type="match status" value="1"/>
</dbReference>
<gene>
    <name evidence="1" type="ORF">NKR23_g1210</name>
</gene>
<keyword evidence="2" id="KW-1185">Reference proteome</keyword>
<organism evidence="1 2">
    <name type="scientific">Pleurostoma richardsiae</name>
    <dbReference type="NCBI Taxonomy" id="41990"/>
    <lineage>
        <taxon>Eukaryota</taxon>
        <taxon>Fungi</taxon>
        <taxon>Dikarya</taxon>
        <taxon>Ascomycota</taxon>
        <taxon>Pezizomycotina</taxon>
        <taxon>Sordariomycetes</taxon>
        <taxon>Sordariomycetidae</taxon>
        <taxon>Calosphaeriales</taxon>
        <taxon>Pleurostomataceae</taxon>
        <taxon>Pleurostoma</taxon>
    </lineage>
</organism>
<dbReference type="AlphaFoldDB" id="A0AA38SD26"/>
<name>A0AA38SD26_9PEZI</name>
<sequence>MERGTIPSHIQNLIRRSEDDPRPVVVMMCGIAGAGKTTLTKAILAANPAFTRLSIDAIIYARHGLYAADYPPSSYDSHQDEADILFLAEFRRLLQLRRDLVLDRSFYARADRDDFQREIEAAGARAVLVHLRAGEELLWRRICERSARERNADSALDISRELLRQYVEGFEEPVGEGEIVIDVT</sequence>
<protein>
    <recommendedName>
        <fullName evidence="3">ATP/GTP-binding protein</fullName>
    </recommendedName>
</protein>
<comment type="caution">
    <text evidence="1">The sequence shown here is derived from an EMBL/GenBank/DDBJ whole genome shotgun (WGS) entry which is preliminary data.</text>
</comment>
<evidence type="ECO:0008006" key="3">
    <source>
        <dbReference type="Google" id="ProtNLM"/>
    </source>
</evidence>
<dbReference type="Gene3D" id="3.40.50.300">
    <property type="entry name" value="P-loop containing nucleotide triphosphate hydrolases"/>
    <property type="match status" value="1"/>
</dbReference>
<proteinExistence type="predicted"/>
<evidence type="ECO:0000313" key="1">
    <source>
        <dbReference type="EMBL" id="KAJ9156222.1"/>
    </source>
</evidence>
<dbReference type="InterPro" id="IPR027417">
    <property type="entry name" value="P-loop_NTPase"/>
</dbReference>
<accession>A0AA38SD26</accession>
<dbReference type="SUPFAM" id="SSF52540">
    <property type="entry name" value="P-loop containing nucleoside triphosphate hydrolases"/>
    <property type="match status" value="1"/>
</dbReference>
<dbReference type="EMBL" id="JANBVO010000002">
    <property type="protein sequence ID" value="KAJ9156222.1"/>
    <property type="molecule type" value="Genomic_DNA"/>
</dbReference>